<protein>
    <recommendedName>
        <fullName evidence="4">Secreted protein</fullName>
    </recommendedName>
</protein>
<feature type="compositionally biased region" description="Basic residues" evidence="1">
    <location>
        <begin position="58"/>
        <end position="71"/>
    </location>
</feature>
<evidence type="ECO:0000313" key="2">
    <source>
        <dbReference type="EMBL" id="MFC5947204.1"/>
    </source>
</evidence>
<name>A0ABW1I471_9PSEU</name>
<dbReference type="Proteomes" id="UP001596119">
    <property type="component" value="Unassembled WGS sequence"/>
</dbReference>
<keyword evidence="3" id="KW-1185">Reference proteome</keyword>
<gene>
    <name evidence="2" type="ORF">ACFQH9_02785</name>
</gene>
<dbReference type="RefSeq" id="WP_379563835.1">
    <property type="nucleotide sequence ID" value="NZ_JBHSQK010000006.1"/>
</dbReference>
<organism evidence="2 3">
    <name type="scientific">Pseudonocardia lutea</name>
    <dbReference type="NCBI Taxonomy" id="2172015"/>
    <lineage>
        <taxon>Bacteria</taxon>
        <taxon>Bacillati</taxon>
        <taxon>Actinomycetota</taxon>
        <taxon>Actinomycetes</taxon>
        <taxon>Pseudonocardiales</taxon>
        <taxon>Pseudonocardiaceae</taxon>
        <taxon>Pseudonocardia</taxon>
    </lineage>
</organism>
<reference evidence="3" key="1">
    <citation type="journal article" date="2019" name="Int. J. Syst. Evol. Microbiol.">
        <title>The Global Catalogue of Microorganisms (GCM) 10K type strain sequencing project: providing services to taxonomists for standard genome sequencing and annotation.</title>
        <authorList>
            <consortium name="The Broad Institute Genomics Platform"/>
            <consortium name="The Broad Institute Genome Sequencing Center for Infectious Disease"/>
            <person name="Wu L."/>
            <person name="Ma J."/>
        </authorList>
    </citation>
    <scope>NUCLEOTIDE SEQUENCE [LARGE SCALE GENOMIC DNA]</scope>
    <source>
        <strain evidence="3">CGMCC 4.7397</strain>
    </source>
</reference>
<accession>A0ABW1I471</accession>
<evidence type="ECO:0000313" key="3">
    <source>
        <dbReference type="Proteomes" id="UP001596119"/>
    </source>
</evidence>
<feature type="region of interest" description="Disordered" evidence="1">
    <location>
        <begin position="27"/>
        <end position="81"/>
    </location>
</feature>
<dbReference type="EMBL" id="JBHSQK010000006">
    <property type="protein sequence ID" value="MFC5947204.1"/>
    <property type="molecule type" value="Genomic_DNA"/>
</dbReference>
<comment type="caution">
    <text evidence="2">The sequence shown here is derived from an EMBL/GenBank/DDBJ whole genome shotgun (WGS) entry which is preliminary data.</text>
</comment>
<proteinExistence type="predicted"/>
<evidence type="ECO:0008006" key="4">
    <source>
        <dbReference type="Google" id="ProtNLM"/>
    </source>
</evidence>
<evidence type="ECO:0000256" key="1">
    <source>
        <dbReference type="SAM" id="MobiDB-lite"/>
    </source>
</evidence>
<sequence>MSAIAATVPGRIALFACWWWVGRLALPGQEQRPPGRPRRRSALTDLRCRGAPGPAPRHPTRPHPVRTRGPRRGVAAGTVGG</sequence>
<feature type="compositionally biased region" description="Low complexity" evidence="1">
    <location>
        <begin position="72"/>
        <end position="81"/>
    </location>
</feature>